<reference evidence="5" key="2">
    <citation type="submission" date="2025-08" db="UniProtKB">
        <authorList>
            <consortium name="Ensembl"/>
        </authorList>
    </citation>
    <scope>IDENTIFICATION</scope>
</reference>
<dbReference type="SMART" id="SM00320">
    <property type="entry name" value="WD40"/>
    <property type="match status" value="7"/>
</dbReference>
<feature type="repeat" description="WD" evidence="3">
    <location>
        <begin position="131"/>
        <end position="157"/>
    </location>
</feature>
<dbReference type="InterPro" id="IPR019775">
    <property type="entry name" value="WD40_repeat_CS"/>
</dbReference>
<dbReference type="eggNOG" id="KOG2444">
    <property type="taxonomic scope" value="Eukaryota"/>
</dbReference>
<dbReference type="InterPro" id="IPR053299">
    <property type="entry name" value="ASTRA_WD_repeat"/>
</dbReference>
<keyword evidence="6" id="KW-1185">Reference proteome</keyword>
<reference evidence="5" key="3">
    <citation type="submission" date="2025-09" db="UniProtKB">
        <authorList>
            <consortium name="Ensembl"/>
        </authorList>
    </citation>
    <scope>IDENTIFICATION</scope>
</reference>
<feature type="repeat" description="WD" evidence="3">
    <location>
        <begin position="287"/>
        <end position="328"/>
    </location>
</feature>
<dbReference type="PROSITE" id="PS50082">
    <property type="entry name" value="WD_REPEATS_2"/>
    <property type="match status" value="2"/>
</dbReference>
<evidence type="ECO:0000256" key="3">
    <source>
        <dbReference type="PROSITE-ProRule" id="PRU00221"/>
    </source>
</evidence>
<dbReference type="InterPro" id="IPR001680">
    <property type="entry name" value="WD40_rpt"/>
</dbReference>
<protein>
    <submittedName>
        <fullName evidence="5">Uncharacterized protein</fullName>
    </submittedName>
</protein>
<dbReference type="InterPro" id="IPR036322">
    <property type="entry name" value="WD40_repeat_dom_sf"/>
</dbReference>
<evidence type="ECO:0000256" key="1">
    <source>
        <dbReference type="ARBA" id="ARBA00022574"/>
    </source>
</evidence>
<dbReference type="SUPFAM" id="SSF50978">
    <property type="entry name" value="WD40 repeat-like"/>
    <property type="match status" value="1"/>
</dbReference>
<evidence type="ECO:0000313" key="6">
    <source>
        <dbReference type="Proteomes" id="UP000007875"/>
    </source>
</evidence>
<keyword evidence="2" id="KW-0677">Repeat</keyword>
<evidence type="ECO:0000313" key="5">
    <source>
        <dbReference type="Ensembl" id="ENSCSAVP00000018262.1"/>
    </source>
</evidence>
<dbReference type="Gene3D" id="2.130.10.10">
    <property type="entry name" value="YVTN repeat-like/Quinoprotein amine dehydrogenase"/>
    <property type="match status" value="2"/>
</dbReference>
<dbReference type="Proteomes" id="UP000007875">
    <property type="component" value="Unassembled WGS sequence"/>
</dbReference>
<evidence type="ECO:0000256" key="2">
    <source>
        <dbReference type="ARBA" id="ARBA00022737"/>
    </source>
</evidence>
<feature type="region of interest" description="Disordered" evidence="4">
    <location>
        <begin position="370"/>
        <end position="392"/>
    </location>
</feature>
<dbReference type="STRING" id="51511.ENSCSAVP00000018262"/>
<evidence type="ECO:0000256" key="4">
    <source>
        <dbReference type="SAM" id="MobiDB-lite"/>
    </source>
</evidence>
<dbReference type="InterPro" id="IPR015943">
    <property type="entry name" value="WD40/YVTN_repeat-like_dom_sf"/>
</dbReference>
<dbReference type="HOGENOM" id="CLU_035848_0_1_1"/>
<dbReference type="AlphaFoldDB" id="H2ZKZ6"/>
<dbReference type="PROSITE" id="PS00678">
    <property type="entry name" value="WD_REPEATS_1"/>
    <property type="match status" value="1"/>
</dbReference>
<dbReference type="GeneTree" id="ENSGT00940000153727"/>
<dbReference type="FunCoup" id="H2ZKZ6">
    <property type="interactions" value="94"/>
</dbReference>
<keyword evidence="1 3" id="KW-0853">WD repeat</keyword>
<name>H2ZKZ6_CIOSA</name>
<reference evidence="6" key="1">
    <citation type="submission" date="2003-08" db="EMBL/GenBank/DDBJ databases">
        <authorList>
            <person name="Birren B."/>
            <person name="Nusbaum C."/>
            <person name="Abebe A."/>
            <person name="Abouelleil A."/>
            <person name="Adekoya E."/>
            <person name="Ait-zahra M."/>
            <person name="Allen N."/>
            <person name="Allen T."/>
            <person name="An P."/>
            <person name="Anderson M."/>
            <person name="Anderson S."/>
            <person name="Arachchi H."/>
            <person name="Armbruster J."/>
            <person name="Bachantsang P."/>
            <person name="Baldwin J."/>
            <person name="Barry A."/>
            <person name="Bayul T."/>
            <person name="Blitshsteyn B."/>
            <person name="Bloom T."/>
            <person name="Blye J."/>
            <person name="Boguslavskiy L."/>
            <person name="Borowsky M."/>
            <person name="Boukhgalter B."/>
            <person name="Brunache A."/>
            <person name="Butler J."/>
            <person name="Calixte N."/>
            <person name="Calvo S."/>
            <person name="Camarata J."/>
            <person name="Campo K."/>
            <person name="Chang J."/>
            <person name="Cheshatsang Y."/>
            <person name="Citroen M."/>
            <person name="Collymore A."/>
            <person name="Considine T."/>
            <person name="Cook A."/>
            <person name="Cooke P."/>
            <person name="Corum B."/>
            <person name="Cuomo C."/>
            <person name="David R."/>
            <person name="Dawoe T."/>
            <person name="Degray S."/>
            <person name="Dodge S."/>
            <person name="Dooley K."/>
            <person name="Dorje P."/>
            <person name="Dorjee K."/>
            <person name="Dorris L."/>
            <person name="Duffey N."/>
            <person name="Dupes A."/>
            <person name="Elkins T."/>
            <person name="Engels R."/>
            <person name="Erickson J."/>
            <person name="Farina A."/>
            <person name="Faro S."/>
            <person name="Ferreira P."/>
            <person name="Fischer H."/>
            <person name="Fitzgerald M."/>
            <person name="Foley K."/>
            <person name="Gage D."/>
            <person name="Galagan J."/>
            <person name="Gearin G."/>
            <person name="Gnerre S."/>
            <person name="Gnirke A."/>
            <person name="Goyette A."/>
            <person name="Graham J."/>
            <person name="Grandbois E."/>
            <person name="Gyaltsen K."/>
            <person name="Hafez N."/>
            <person name="Hagopian D."/>
            <person name="Hagos B."/>
            <person name="Hall J."/>
            <person name="Hatcher B."/>
            <person name="Heller A."/>
            <person name="Higgins H."/>
            <person name="Honan T."/>
            <person name="Horn A."/>
            <person name="Houde N."/>
            <person name="Hughes L."/>
            <person name="Hulme W."/>
            <person name="Husby E."/>
            <person name="Iliev I."/>
            <person name="Jaffe D."/>
            <person name="Jones C."/>
            <person name="Kamal M."/>
            <person name="Kamat A."/>
            <person name="Kamvysselis M."/>
            <person name="Karlsson E."/>
            <person name="Kells C."/>
            <person name="Kieu A."/>
            <person name="Kisner P."/>
            <person name="Kodira C."/>
            <person name="Kulbokas E."/>
            <person name="Labutti K."/>
            <person name="Lama D."/>
            <person name="Landers T."/>
            <person name="Leger J."/>
            <person name="Levine S."/>
            <person name="Lewis D."/>
            <person name="Lewis T."/>
            <person name="Lindblad-toh K."/>
            <person name="Liu X."/>
            <person name="Lokyitsang T."/>
            <person name="Lokyitsang Y."/>
            <person name="Lucien O."/>
            <person name="Lui A."/>
            <person name="Ma L.J."/>
            <person name="Mabbitt R."/>
            <person name="Macdonald J."/>
            <person name="Maclean C."/>
            <person name="Major J."/>
            <person name="Manning J."/>
            <person name="Marabella R."/>
            <person name="Maru K."/>
            <person name="Matthews C."/>
            <person name="Mauceli E."/>
            <person name="Mccarthy M."/>
            <person name="Mcdonough S."/>
            <person name="Mcghee T."/>
            <person name="Meldrim J."/>
            <person name="Meneus L."/>
            <person name="Mesirov J."/>
            <person name="Mihalev A."/>
            <person name="Mihova T."/>
            <person name="Mikkelsen T."/>
            <person name="Mlenga V."/>
            <person name="Moru K."/>
            <person name="Mozes J."/>
            <person name="Mulrain L."/>
            <person name="Munson G."/>
            <person name="Naylor J."/>
            <person name="Newes C."/>
            <person name="Nguyen C."/>
            <person name="Nguyen N."/>
            <person name="Nguyen T."/>
            <person name="Nicol R."/>
            <person name="Nielsen C."/>
            <person name="Nizzari M."/>
            <person name="Norbu C."/>
            <person name="Norbu N."/>
            <person name="O'donnell P."/>
            <person name="Okoawo O."/>
            <person name="O'leary S."/>
            <person name="Omotosho B."/>
            <person name="O'neill K."/>
            <person name="Osman S."/>
            <person name="Parker S."/>
            <person name="Perrin D."/>
            <person name="Phunkhang P."/>
            <person name="Piqani B."/>
            <person name="Purcell S."/>
            <person name="Rachupka T."/>
            <person name="Ramasamy U."/>
            <person name="Rameau R."/>
            <person name="Ray V."/>
            <person name="Raymond C."/>
            <person name="Retta R."/>
            <person name="Richardson S."/>
            <person name="Rise C."/>
            <person name="Rodriguez J."/>
            <person name="Rogers J."/>
            <person name="Rogov P."/>
            <person name="Rutman M."/>
            <person name="Schupbach R."/>
            <person name="Seaman C."/>
            <person name="Settipalli S."/>
            <person name="Sharpe T."/>
            <person name="Sheridan J."/>
            <person name="Sherpa N."/>
            <person name="Shi J."/>
            <person name="Smirnov S."/>
            <person name="Smith C."/>
            <person name="Sougnez C."/>
            <person name="Spencer B."/>
            <person name="Stalker J."/>
            <person name="Stange-thomann N."/>
            <person name="Stavropoulos S."/>
            <person name="Stetson K."/>
            <person name="Stone C."/>
            <person name="Stone S."/>
            <person name="Stubbs M."/>
            <person name="Talamas J."/>
            <person name="Tchuinga P."/>
            <person name="Tenzing P."/>
            <person name="Tesfaye S."/>
            <person name="Theodore J."/>
            <person name="Thoulutsang Y."/>
            <person name="Topham K."/>
            <person name="Towey S."/>
            <person name="Tsamla T."/>
            <person name="Tsomo N."/>
            <person name="Vallee D."/>
            <person name="Vassiliev H."/>
            <person name="Venkataraman V."/>
            <person name="Vinson J."/>
            <person name="Vo A."/>
            <person name="Wade C."/>
            <person name="Wang S."/>
            <person name="Wangchuk T."/>
            <person name="Wangdi T."/>
            <person name="Whittaker C."/>
            <person name="Wilkinson J."/>
            <person name="Wu Y."/>
            <person name="Wyman D."/>
            <person name="Yadav S."/>
            <person name="Yang S."/>
            <person name="Yang X."/>
            <person name="Yeager S."/>
            <person name="Yee E."/>
            <person name="Young G."/>
            <person name="Zainoun J."/>
            <person name="Zembeck L."/>
            <person name="Zimmer A."/>
            <person name="Zody M."/>
            <person name="Lander E."/>
        </authorList>
    </citation>
    <scope>NUCLEOTIDE SEQUENCE [LARGE SCALE GENOMIC DNA]</scope>
</reference>
<dbReference type="PANTHER" id="PTHR44156">
    <property type="entry name" value="SUPERNUMERARY LIMBS, ISOFORM B-RELATED"/>
    <property type="match status" value="1"/>
</dbReference>
<organism evidence="5 6">
    <name type="scientific">Ciona savignyi</name>
    <name type="common">Pacific transparent sea squirt</name>
    <dbReference type="NCBI Taxonomy" id="51511"/>
    <lineage>
        <taxon>Eukaryota</taxon>
        <taxon>Metazoa</taxon>
        <taxon>Chordata</taxon>
        <taxon>Tunicata</taxon>
        <taxon>Ascidiacea</taxon>
        <taxon>Phlebobranchia</taxon>
        <taxon>Cionidae</taxon>
        <taxon>Ciona</taxon>
    </lineage>
</organism>
<sequence>MAEDSDYSASDNDDEAENLEDKVPRPKQIKGVTDFVDISFHPSAFYTLVTANMNGYVRMYNCTPGKDCEQKAKVRVSKKPCRSVAFSYDGEDVICLTKDHSMHFVSTTTGSVKRRIKETHQASPYCLSVIDKNLLATGDDDGTVKVWDLRKGNGAVMTSDDKFADYVSDIAVDAKRRLIFSVSGDGTMATFNVRQRKFIVQSQNEETDLLCVEVMKDNNKVVVGTADGPILLYNWDEFAAPSDRFPGHPGPVDCITKVSEDVVCTASADGFIRAVHVLPNRFLGVVGDHHGLPVEKVRATPDGKFLASISHDNLIKFWSVGHLKDVQVCPRAKAIKGNKNEKMSKSGVGHGRMEFFADLDNDIDTSVFASSVTSSDNDSDSDDSTFCNANER</sequence>
<dbReference type="Pfam" id="PF24796">
    <property type="entry name" value="WDR55"/>
    <property type="match status" value="1"/>
</dbReference>
<dbReference type="Ensembl" id="ENSCSAVT00000018461.1">
    <property type="protein sequence ID" value="ENSCSAVP00000018262.1"/>
    <property type="gene ID" value="ENSCSAVG00000010737.1"/>
</dbReference>
<dbReference type="InParanoid" id="H2ZKZ6"/>
<feature type="region of interest" description="Disordered" evidence="4">
    <location>
        <begin position="1"/>
        <end position="24"/>
    </location>
</feature>
<dbReference type="OMA" id="GIIKHWD"/>
<proteinExistence type="predicted"/>
<accession>H2ZKZ6</accession>
<feature type="compositionally biased region" description="Acidic residues" evidence="4">
    <location>
        <begin position="1"/>
        <end position="18"/>
    </location>
</feature>